<keyword evidence="4" id="KW-1185">Reference proteome</keyword>
<evidence type="ECO:0000256" key="1">
    <source>
        <dbReference type="SAM" id="Coils"/>
    </source>
</evidence>
<dbReference type="Proteomes" id="UP000441797">
    <property type="component" value="Unassembled WGS sequence"/>
</dbReference>
<keyword evidence="2" id="KW-0812">Transmembrane</keyword>
<dbReference type="GO" id="GO:0004713">
    <property type="term" value="F:protein tyrosine kinase activity"/>
    <property type="evidence" value="ECO:0007669"/>
    <property type="project" value="TreeGrafter"/>
</dbReference>
<feature type="transmembrane region" description="Helical" evidence="2">
    <location>
        <begin position="21"/>
        <end position="43"/>
    </location>
</feature>
<dbReference type="RefSeq" id="WP_105219015.1">
    <property type="nucleotide sequence ID" value="NZ_CAWNSU010000027.1"/>
</dbReference>
<sequence>MTKSITFFNNSSKSEANIKRWPIYFTLGIIANAAIWSTALLFLQKQPVYTSTLSATLPSTGSAAKVTLPNIGQASYESSSPYASSTQDPRENYKFLAESDPVLKAAATKLNMSLEEFGRPRIKIVPNTTIMTFEFKGESSEEARDKALSLYNALEIRLNELRTHEVAQRNAGFQAALDSSQKKLEIAQKRLSEYKASSGLSSNEQLKDISFNIEELRKKRAETLAQKQQVSARLTQLSTNLNLSAQKATSAFALQSDQLFQQTLKEYSDTSNNIVVLSTKFTPDHPAVISERAKLDAAQRALLARGETLLGQPVNLTTLQQINLSSTNAGSAREALFQEVVGIQADQRGFSSQAQELDKQITQLEARLSMMAQHESVLDALRRDVQIAEAVFSSTLTRLDIDKADTFGSYSLIQMLAEPSLSETPSAPKKQFVLLGAALGSVFSTNGLALLWLRKRKVEKPQ</sequence>
<name>A0A6N8G667_9CHRO</name>
<protein>
    <submittedName>
        <fullName evidence="3">Uncharacterized protein</fullName>
    </submittedName>
</protein>
<feature type="transmembrane region" description="Helical" evidence="2">
    <location>
        <begin position="432"/>
        <end position="453"/>
    </location>
</feature>
<accession>A0A6N8G667</accession>
<keyword evidence="2" id="KW-0472">Membrane</keyword>
<evidence type="ECO:0000313" key="3">
    <source>
        <dbReference type="EMBL" id="MUL39186.1"/>
    </source>
</evidence>
<dbReference type="AlphaFoldDB" id="A0A6N8G667"/>
<feature type="coiled-coil region" evidence="1">
    <location>
        <begin position="354"/>
        <end position="391"/>
    </location>
</feature>
<keyword evidence="2" id="KW-1133">Transmembrane helix</keyword>
<dbReference type="OrthoDB" id="6148968at2"/>
<evidence type="ECO:0000256" key="2">
    <source>
        <dbReference type="SAM" id="Phobius"/>
    </source>
</evidence>
<dbReference type="GO" id="GO:0005886">
    <property type="term" value="C:plasma membrane"/>
    <property type="evidence" value="ECO:0007669"/>
    <property type="project" value="TreeGrafter"/>
</dbReference>
<dbReference type="PANTHER" id="PTHR32309">
    <property type="entry name" value="TYROSINE-PROTEIN KINASE"/>
    <property type="match status" value="1"/>
</dbReference>
<dbReference type="EMBL" id="NAPY01000065">
    <property type="protein sequence ID" value="MUL39186.1"/>
    <property type="molecule type" value="Genomic_DNA"/>
</dbReference>
<feature type="coiled-coil region" evidence="1">
    <location>
        <begin position="177"/>
        <end position="233"/>
    </location>
</feature>
<comment type="caution">
    <text evidence="3">The sequence shown here is derived from an EMBL/GenBank/DDBJ whole genome shotgun (WGS) entry which is preliminary data.</text>
</comment>
<keyword evidence="1" id="KW-0175">Coiled coil</keyword>
<dbReference type="InterPro" id="IPR050445">
    <property type="entry name" value="Bact_polysacc_biosynth/exp"/>
</dbReference>
<dbReference type="PANTHER" id="PTHR32309:SF13">
    <property type="entry name" value="FERRIC ENTEROBACTIN TRANSPORT PROTEIN FEPE"/>
    <property type="match status" value="1"/>
</dbReference>
<reference evidence="3 4" key="1">
    <citation type="journal article" date="2019" name="Front. Microbiol.">
        <title>Genomic Features for Desiccation Tolerance and Sugar Biosynthesis in the Extremophile Gloeocapsopsis sp. UTEX B3054.</title>
        <authorList>
            <person name="Urrejola C."/>
            <person name="Alcorta J."/>
            <person name="Salas L."/>
            <person name="Vasquez M."/>
            <person name="Polz M.F."/>
            <person name="Vicuna R."/>
            <person name="Diez B."/>
        </authorList>
    </citation>
    <scope>NUCLEOTIDE SEQUENCE [LARGE SCALE GENOMIC DNA]</scope>
    <source>
        <strain evidence="3 4">1H9</strain>
    </source>
</reference>
<organism evidence="3 4">
    <name type="scientific">Gloeocapsopsis dulcis AAB1 = 1H9</name>
    <dbReference type="NCBI Taxonomy" id="1433147"/>
    <lineage>
        <taxon>Bacteria</taxon>
        <taxon>Bacillati</taxon>
        <taxon>Cyanobacteriota</taxon>
        <taxon>Cyanophyceae</taxon>
        <taxon>Oscillatoriophycideae</taxon>
        <taxon>Chroococcales</taxon>
        <taxon>Chroococcaceae</taxon>
        <taxon>Gloeocapsopsis</taxon>
        <taxon>Gloeocapsopsis dulcis</taxon>
    </lineage>
</organism>
<proteinExistence type="predicted"/>
<gene>
    <name evidence="3" type="ORF">BWI75_23530</name>
</gene>
<evidence type="ECO:0000313" key="4">
    <source>
        <dbReference type="Proteomes" id="UP000441797"/>
    </source>
</evidence>